<proteinExistence type="predicted"/>
<evidence type="ECO:0000313" key="3">
    <source>
        <dbReference type="Proteomes" id="UP000008782"/>
    </source>
</evidence>
<dbReference type="HOGENOM" id="CLU_2108845_0_0_1"/>
<organism evidence="3">
    <name type="scientific">Colletotrichum graminicola (strain M1.001 / M2 / FGSC 10212)</name>
    <name type="common">Maize anthracnose fungus</name>
    <name type="synonym">Glomerella graminicola</name>
    <dbReference type="NCBI Taxonomy" id="645133"/>
    <lineage>
        <taxon>Eukaryota</taxon>
        <taxon>Fungi</taxon>
        <taxon>Dikarya</taxon>
        <taxon>Ascomycota</taxon>
        <taxon>Pezizomycotina</taxon>
        <taxon>Sordariomycetes</taxon>
        <taxon>Hypocreomycetidae</taxon>
        <taxon>Glomerellales</taxon>
        <taxon>Glomerellaceae</taxon>
        <taxon>Colletotrichum</taxon>
        <taxon>Colletotrichum graminicola species complex</taxon>
    </lineage>
</organism>
<dbReference type="EMBL" id="GG697373">
    <property type="protein sequence ID" value="EFQ33712.1"/>
    <property type="molecule type" value="Genomic_DNA"/>
</dbReference>
<protein>
    <submittedName>
        <fullName evidence="2">Uncharacterized protein</fullName>
    </submittedName>
</protein>
<dbReference type="Proteomes" id="UP000008782">
    <property type="component" value="Unassembled WGS sequence"/>
</dbReference>
<dbReference type="RefSeq" id="XP_008097732.1">
    <property type="nucleotide sequence ID" value="XM_008099541.1"/>
</dbReference>
<evidence type="ECO:0000256" key="1">
    <source>
        <dbReference type="SAM" id="MobiDB-lite"/>
    </source>
</evidence>
<keyword evidence="3" id="KW-1185">Reference proteome</keyword>
<dbReference type="AlphaFoldDB" id="E3QS85"/>
<dbReference type="GeneID" id="24414221"/>
<dbReference type="VEuPathDB" id="FungiDB:GLRG_08856"/>
<feature type="compositionally biased region" description="Low complexity" evidence="1">
    <location>
        <begin position="46"/>
        <end position="59"/>
    </location>
</feature>
<sequence length="115" mass="12158">METESRPVHNAAPDFSMVTMTTLNERSSTRCKRRSGRSSRTCDPASSRSPSSTRRTSTPCLSGSCGTTLYSARTRSARKSSSVASSPVSCAGAALAWVIKKDRDASTGDAFTGTL</sequence>
<evidence type="ECO:0000313" key="2">
    <source>
        <dbReference type="EMBL" id="EFQ33712.1"/>
    </source>
</evidence>
<feature type="region of interest" description="Disordered" evidence="1">
    <location>
        <begin position="1"/>
        <end position="61"/>
    </location>
</feature>
<name>E3QS85_COLGM</name>
<accession>E3QS85</accession>
<reference evidence="3" key="1">
    <citation type="journal article" date="2012" name="Nat. Genet.">
        <title>Lifestyle transitions in plant pathogenic Colletotrichum fungi deciphered by genome and transcriptome analyses.</title>
        <authorList>
            <person name="O'Connell R.J."/>
            <person name="Thon M.R."/>
            <person name="Hacquard S."/>
            <person name="Amyotte S.G."/>
            <person name="Kleemann J."/>
            <person name="Torres M.F."/>
            <person name="Damm U."/>
            <person name="Buiate E.A."/>
            <person name="Epstein L."/>
            <person name="Alkan N."/>
            <person name="Altmueller J."/>
            <person name="Alvarado-Balderrama L."/>
            <person name="Bauser C.A."/>
            <person name="Becker C."/>
            <person name="Birren B.W."/>
            <person name="Chen Z."/>
            <person name="Choi J."/>
            <person name="Crouch J.A."/>
            <person name="Duvick J.P."/>
            <person name="Farman M.A."/>
            <person name="Gan P."/>
            <person name="Heiman D."/>
            <person name="Henrissat B."/>
            <person name="Howard R.J."/>
            <person name="Kabbage M."/>
            <person name="Koch C."/>
            <person name="Kracher B."/>
            <person name="Kubo Y."/>
            <person name="Law A.D."/>
            <person name="Lebrun M.-H."/>
            <person name="Lee Y.-H."/>
            <person name="Miyara I."/>
            <person name="Moore N."/>
            <person name="Neumann U."/>
            <person name="Nordstroem K."/>
            <person name="Panaccione D.G."/>
            <person name="Panstruga R."/>
            <person name="Place M."/>
            <person name="Proctor R.H."/>
            <person name="Prusky D."/>
            <person name="Rech G."/>
            <person name="Reinhardt R."/>
            <person name="Rollins J.A."/>
            <person name="Rounsley S."/>
            <person name="Schardl C.L."/>
            <person name="Schwartz D.C."/>
            <person name="Shenoy N."/>
            <person name="Shirasu K."/>
            <person name="Sikhakolli U.R."/>
            <person name="Stueber K."/>
            <person name="Sukno S.A."/>
            <person name="Sweigard J.A."/>
            <person name="Takano Y."/>
            <person name="Takahara H."/>
            <person name="Trail F."/>
            <person name="van der Does H.C."/>
            <person name="Voll L.M."/>
            <person name="Will I."/>
            <person name="Young S."/>
            <person name="Zeng Q."/>
            <person name="Zhang J."/>
            <person name="Zhou S."/>
            <person name="Dickman M.B."/>
            <person name="Schulze-Lefert P."/>
            <person name="Ver Loren van Themaat E."/>
            <person name="Ma L.-J."/>
            <person name="Vaillancourt L.J."/>
        </authorList>
    </citation>
    <scope>NUCLEOTIDE SEQUENCE [LARGE SCALE GENOMIC DNA]</scope>
    <source>
        <strain evidence="3">M1.001 / M2 / FGSC 10212</strain>
    </source>
</reference>
<gene>
    <name evidence="2" type="ORF">GLRG_08856</name>
</gene>